<feature type="region of interest" description="Disordered" evidence="1">
    <location>
        <begin position="1"/>
        <end position="47"/>
    </location>
</feature>
<evidence type="ECO:0000256" key="1">
    <source>
        <dbReference type="SAM" id="MobiDB-lite"/>
    </source>
</evidence>
<organism evidence="2 3">
    <name type="scientific">Ammonicoccus fulvus</name>
    <dbReference type="NCBI Taxonomy" id="3138240"/>
    <lineage>
        <taxon>Bacteria</taxon>
        <taxon>Bacillati</taxon>
        <taxon>Actinomycetota</taxon>
        <taxon>Actinomycetes</taxon>
        <taxon>Propionibacteriales</taxon>
        <taxon>Propionibacteriaceae</taxon>
        <taxon>Ammonicoccus</taxon>
    </lineage>
</organism>
<protein>
    <submittedName>
        <fullName evidence="2">Uncharacterized protein</fullName>
    </submittedName>
</protein>
<reference evidence="2 3" key="1">
    <citation type="submission" date="2024-04" db="EMBL/GenBank/DDBJ databases">
        <title>Isolation of an actinomycete strain from pig manure.</title>
        <authorList>
            <person name="Gong T."/>
            <person name="Yu Z."/>
            <person name="An M."/>
            <person name="Wei C."/>
            <person name="Yang W."/>
            <person name="Liu L."/>
        </authorList>
    </citation>
    <scope>NUCLEOTIDE SEQUENCE [LARGE SCALE GENOMIC DNA]</scope>
    <source>
        <strain evidence="2 3">ZF39</strain>
    </source>
</reference>
<name>A0ABZ3FQW7_9ACTN</name>
<dbReference type="RefSeq" id="WP_425308455.1">
    <property type="nucleotide sequence ID" value="NZ_CP154795.1"/>
</dbReference>
<evidence type="ECO:0000313" key="2">
    <source>
        <dbReference type="EMBL" id="XAN07011.1"/>
    </source>
</evidence>
<keyword evidence="3" id="KW-1185">Reference proteome</keyword>
<proteinExistence type="predicted"/>
<feature type="compositionally biased region" description="Basic and acidic residues" evidence="1">
    <location>
        <begin position="31"/>
        <end position="47"/>
    </location>
</feature>
<evidence type="ECO:0000313" key="3">
    <source>
        <dbReference type="Proteomes" id="UP001442841"/>
    </source>
</evidence>
<sequence>MRPSDSHHRDVPRERGEFGRDGISGLVTPDRALRAREVSRPSDADLEEAERAADRLLARLDQQPPRRRRR</sequence>
<feature type="compositionally biased region" description="Basic and acidic residues" evidence="1">
    <location>
        <begin position="1"/>
        <end position="20"/>
    </location>
</feature>
<dbReference type="EMBL" id="CP154795">
    <property type="protein sequence ID" value="XAN07011.1"/>
    <property type="molecule type" value="Genomic_DNA"/>
</dbReference>
<accession>A0ABZ3FQW7</accession>
<gene>
    <name evidence="2" type="ORF">AADG42_06755</name>
</gene>
<dbReference type="Proteomes" id="UP001442841">
    <property type="component" value="Chromosome"/>
</dbReference>